<accession>A0ABW4PS70</accession>
<dbReference type="Proteomes" id="UP001597365">
    <property type="component" value="Unassembled WGS sequence"/>
</dbReference>
<gene>
    <name evidence="1" type="ORF">ACFSJS_26100</name>
</gene>
<feature type="non-terminal residue" evidence="1">
    <location>
        <position position="61"/>
    </location>
</feature>
<evidence type="ECO:0000313" key="1">
    <source>
        <dbReference type="EMBL" id="MFD1833094.1"/>
    </source>
</evidence>
<reference evidence="2" key="1">
    <citation type="journal article" date="2019" name="Int. J. Syst. Evol. Microbiol.">
        <title>The Global Catalogue of Microorganisms (GCM) 10K type strain sequencing project: providing services to taxonomists for standard genome sequencing and annotation.</title>
        <authorList>
            <consortium name="The Broad Institute Genomics Platform"/>
            <consortium name="The Broad Institute Genome Sequencing Center for Infectious Disease"/>
            <person name="Wu L."/>
            <person name="Ma J."/>
        </authorList>
    </citation>
    <scope>NUCLEOTIDE SEQUENCE [LARGE SCALE GENOMIC DNA]</scope>
    <source>
        <strain evidence="2">CGMCC 4.7455</strain>
    </source>
</reference>
<evidence type="ECO:0000313" key="2">
    <source>
        <dbReference type="Proteomes" id="UP001597365"/>
    </source>
</evidence>
<organism evidence="1 2">
    <name type="scientific">Streptomyces desertarenae</name>
    <dbReference type="NCBI Taxonomy" id="2666184"/>
    <lineage>
        <taxon>Bacteria</taxon>
        <taxon>Bacillati</taxon>
        <taxon>Actinomycetota</taxon>
        <taxon>Actinomycetes</taxon>
        <taxon>Kitasatosporales</taxon>
        <taxon>Streptomycetaceae</taxon>
        <taxon>Streptomyces</taxon>
    </lineage>
</organism>
<keyword evidence="2" id="KW-1185">Reference proteome</keyword>
<protein>
    <submittedName>
        <fullName evidence="1">Chitinase</fullName>
    </submittedName>
</protein>
<sequence length="61" mass="5604">MPGARGVRARIVAVLGAAAVAAGSVAFGGLTGSAGAAEANLVRNAGFESGLGGWTCSAGSG</sequence>
<proteinExistence type="predicted"/>
<comment type="caution">
    <text evidence="1">The sequence shown here is derived from an EMBL/GenBank/DDBJ whole genome shotgun (WGS) entry which is preliminary data.</text>
</comment>
<dbReference type="EMBL" id="JBHUFU010000024">
    <property type="protein sequence ID" value="MFD1833094.1"/>
    <property type="molecule type" value="Genomic_DNA"/>
</dbReference>
<name>A0ABW4PS70_9ACTN</name>